<dbReference type="InterPro" id="IPR036179">
    <property type="entry name" value="Ig-like_dom_sf"/>
</dbReference>
<evidence type="ECO:0000256" key="2">
    <source>
        <dbReference type="ARBA" id="ARBA00022729"/>
    </source>
</evidence>
<dbReference type="Gene3D" id="2.60.40.10">
    <property type="entry name" value="Immunoglobulins"/>
    <property type="match status" value="1"/>
</dbReference>
<dbReference type="InterPro" id="IPR013783">
    <property type="entry name" value="Ig-like_fold"/>
</dbReference>
<dbReference type="GO" id="GO:0016020">
    <property type="term" value="C:membrane"/>
    <property type="evidence" value="ECO:0007669"/>
    <property type="project" value="UniProtKB-SubCell"/>
</dbReference>
<dbReference type="Ensembl" id="ENSFHET00000010583.1">
    <property type="protein sequence ID" value="ENSFHEP00000023337.1"/>
    <property type="gene ID" value="ENSFHEG00000004293.1"/>
</dbReference>
<reference evidence="7" key="1">
    <citation type="submission" date="2025-08" db="UniProtKB">
        <authorList>
            <consortium name="Ensembl"/>
        </authorList>
    </citation>
    <scope>IDENTIFICATION</scope>
</reference>
<keyword evidence="6" id="KW-1133">Transmembrane helix</keyword>
<proteinExistence type="predicted"/>
<dbReference type="PANTHER" id="PTHR12080:SF80">
    <property type="entry name" value="IMMUNOGLOBULIN V-SET DOMAIN-CONTAINING PROTEIN"/>
    <property type="match status" value="1"/>
</dbReference>
<dbReference type="SUPFAM" id="SSF48726">
    <property type="entry name" value="Immunoglobulin"/>
    <property type="match status" value="1"/>
</dbReference>
<comment type="subcellular location">
    <subcellularLocation>
        <location evidence="1">Membrane</location>
    </subcellularLocation>
</comment>
<evidence type="ECO:0000256" key="6">
    <source>
        <dbReference type="SAM" id="Phobius"/>
    </source>
</evidence>
<protein>
    <recommendedName>
        <fullName evidence="9">Immunoglobulin V-set domain-containing protein</fullName>
    </recommendedName>
</protein>
<dbReference type="AlphaFoldDB" id="A0A3Q2QB02"/>
<keyword evidence="4" id="KW-0325">Glycoprotein</keyword>
<dbReference type="InterPro" id="IPR015631">
    <property type="entry name" value="CD2/SLAM_rcpt"/>
</dbReference>
<evidence type="ECO:0000313" key="7">
    <source>
        <dbReference type="Ensembl" id="ENSFHEP00000023337.1"/>
    </source>
</evidence>
<sequence>MKEVLTFLPHTVSEMAQIVTFCSHLLLVFNLQIQGSTSVNHVFVQTGKDLILNLTEAEIAQNSKLWLWQFNGKGLVTFSAPSPPTVEEPYTGRIEVLEKKYNVKLKNLQKSDSGIYTAKTVLPTEKTLIEYNITAQDPVSSVDLTVNLTSNTSSSIFTVTCRAGNSFISSTLRCENRTCGESRGVTTSGSYLRIYQLNESITCNHSNQVSFIKATKKIEDYCPPDVAVNTATIVGMSATAAALVAVGIVFGVFRIRKRKRSPNTVYEVPQPNPQQNPYENPAEIAPAHSPTSTYALVQFPHRPEQHNDASSCLTPQPETIYAQVNRAEKTNSRPAKATR</sequence>
<evidence type="ECO:0000256" key="4">
    <source>
        <dbReference type="ARBA" id="ARBA00023180"/>
    </source>
</evidence>
<keyword evidence="8" id="KW-1185">Reference proteome</keyword>
<dbReference type="PANTHER" id="PTHR12080">
    <property type="entry name" value="SIGNALING LYMPHOCYTIC ACTIVATION MOLECULE"/>
    <property type="match status" value="1"/>
</dbReference>
<evidence type="ECO:0000256" key="3">
    <source>
        <dbReference type="ARBA" id="ARBA00023136"/>
    </source>
</evidence>
<name>A0A3Q2QB02_FUNHE</name>
<feature type="transmembrane region" description="Helical" evidence="6">
    <location>
        <begin position="233"/>
        <end position="253"/>
    </location>
</feature>
<feature type="compositionally biased region" description="Low complexity" evidence="5">
    <location>
        <begin position="265"/>
        <end position="281"/>
    </location>
</feature>
<dbReference type="Proteomes" id="UP000265000">
    <property type="component" value="Unplaced"/>
</dbReference>
<keyword evidence="2" id="KW-0732">Signal</keyword>
<keyword evidence="3 6" id="KW-0472">Membrane</keyword>
<reference evidence="7" key="2">
    <citation type="submission" date="2025-09" db="UniProtKB">
        <authorList>
            <consortium name="Ensembl"/>
        </authorList>
    </citation>
    <scope>IDENTIFICATION</scope>
</reference>
<evidence type="ECO:0000256" key="5">
    <source>
        <dbReference type="SAM" id="MobiDB-lite"/>
    </source>
</evidence>
<evidence type="ECO:0008006" key="9">
    <source>
        <dbReference type="Google" id="ProtNLM"/>
    </source>
</evidence>
<evidence type="ECO:0000313" key="8">
    <source>
        <dbReference type="Proteomes" id="UP000265000"/>
    </source>
</evidence>
<keyword evidence="6" id="KW-0812">Transmembrane</keyword>
<evidence type="ECO:0000256" key="1">
    <source>
        <dbReference type="ARBA" id="ARBA00004370"/>
    </source>
</evidence>
<dbReference type="STRING" id="8078.ENSFHEP00000023337"/>
<accession>A0A3Q2QB02</accession>
<feature type="region of interest" description="Disordered" evidence="5">
    <location>
        <begin position="262"/>
        <end position="286"/>
    </location>
</feature>
<dbReference type="GeneTree" id="ENSGT01000000214758"/>
<organism evidence="7 8">
    <name type="scientific">Fundulus heteroclitus</name>
    <name type="common">Killifish</name>
    <name type="synonym">Mummichog</name>
    <dbReference type="NCBI Taxonomy" id="8078"/>
    <lineage>
        <taxon>Eukaryota</taxon>
        <taxon>Metazoa</taxon>
        <taxon>Chordata</taxon>
        <taxon>Craniata</taxon>
        <taxon>Vertebrata</taxon>
        <taxon>Euteleostomi</taxon>
        <taxon>Actinopterygii</taxon>
        <taxon>Neopterygii</taxon>
        <taxon>Teleostei</taxon>
        <taxon>Neoteleostei</taxon>
        <taxon>Acanthomorphata</taxon>
        <taxon>Ovalentaria</taxon>
        <taxon>Atherinomorphae</taxon>
        <taxon>Cyprinodontiformes</taxon>
        <taxon>Fundulidae</taxon>
        <taxon>Fundulus</taxon>
    </lineage>
</organism>